<name>A0A1G6XYU8_9SPHI</name>
<feature type="compositionally biased region" description="Polar residues" evidence="1">
    <location>
        <begin position="88"/>
        <end position="110"/>
    </location>
</feature>
<evidence type="ECO:0000313" key="2">
    <source>
        <dbReference type="EMBL" id="SDD83348.1"/>
    </source>
</evidence>
<organism evidence="2 3">
    <name type="scientific">Pedobacter soli</name>
    <dbReference type="NCBI Taxonomy" id="390242"/>
    <lineage>
        <taxon>Bacteria</taxon>
        <taxon>Pseudomonadati</taxon>
        <taxon>Bacteroidota</taxon>
        <taxon>Sphingobacteriia</taxon>
        <taxon>Sphingobacteriales</taxon>
        <taxon>Sphingobacteriaceae</taxon>
        <taxon>Pedobacter</taxon>
    </lineage>
</organism>
<feature type="region of interest" description="Disordered" evidence="1">
    <location>
        <begin position="308"/>
        <end position="330"/>
    </location>
</feature>
<accession>A0A1G6XYU8</accession>
<evidence type="ECO:0000313" key="3">
    <source>
        <dbReference type="Proteomes" id="UP000199455"/>
    </source>
</evidence>
<proteinExistence type="predicted"/>
<dbReference type="EMBL" id="FMZH01000008">
    <property type="protein sequence ID" value="SDD83348.1"/>
    <property type="molecule type" value="Genomic_DNA"/>
</dbReference>
<protein>
    <recommendedName>
        <fullName evidence="4">Peptidase_C39 like family protein</fullName>
    </recommendedName>
</protein>
<reference evidence="3" key="1">
    <citation type="submission" date="2016-10" db="EMBL/GenBank/DDBJ databases">
        <authorList>
            <person name="Varghese N."/>
            <person name="Submissions S."/>
        </authorList>
    </citation>
    <scope>NUCLEOTIDE SEQUENCE [LARGE SCALE GENOMIC DNA]</scope>
    <source>
        <strain evidence="3">DSM 18609</strain>
    </source>
</reference>
<dbReference type="PROSITE" id="PS51257">
    <property type="entry name" value="PROKAR_LIPOPROTEIN"/>
    <property type="match status" value="1"/>
</dbReference>
<dbReference type="AlphaFoldDB" id="A0A1G6XYU8"/>
<dbReference type="Proteomes" id="UP000199455">
    <property type="component" value="Unassembled WGS sequence"/>
</dbReference>
<feature type="region of interest" description="Disordered" evidence="1">
    <location>
        <begin position="88"/>
        <end position="124"/>
    </location>
</feature>
<evidence type="ECO:0008006" key="4">
    <source>
        <dbReference type="Google" id="ProtNLM"/>
    </source>
</evidence>
<gene>
    <name evidence="2" type="ORF">SAMN04488024_10893</name>
</gene>
<feature type="compositionally biased region" description="Polar residues" evidence="1">
    <location>
        <begin position="309"/>
        <end position="325"/>
    </location>
</feature>
<evidence type="ECO:0000256" key="1">
    <source>
        <dbReference type="SAM" id="MobiDB-lite"/>
    </source>
</evidence>
<keyword evidence="3" id="KW-1185">Reference proteome</keyword>
<sequence>MLNKGKAMACLTLICLFLAQGCRKENVNLIAPEDLPKRQFITESTIQHWIDDNPTAKLLTLDWSKAKQANIRGKQVVRIPTLNNDNITGSLNKGEQNVSNQSLKPKNNVTVPRKPGSNINYDTQHPPEVFFIQDSGNGKLHAYLLNFISENKGDNNNDKRNGKLYEWNLKGDTIFVQQVKNNVLQESYCMKLAQEPPVESLALTLKNGKLQSQNGLKDKTAVDFWKWIANLANNVIGWIGHIFGLSVYSENFNEGAGGWRLNINWGSIFGSGGGSNSTSGYLASGWPIYNAYMPGVYYQGMDIVADQAGQPNPGDSGNPDATSLDGSFEPYPNSHGPNVTVNTLTADYVITNLGIGTQAQQSFLRDPNNVEITAALADYIDKLQIITQDNIEFGQWAVGYLMANPGSFENFKNQFLPATEIIADPDADNWIDSDNEVLFDPDQTAYQEYQDTDPWPTVDRVISFEKFVPMRQIIGPDGNPKNVNCLILAKEQLGKAGYTCSGFLPGGQTFSIYTTQDGVNLTQTKKAISYMITSLSKKIPVLIGVDNRAGAPIANKDNSTDHYVVVVAMGTDEKGKYFQFMDSATNNPATGASYSNRLYFNPSTGKITGRTAIIGYRSQAGMRDYTVTQIRKSIKK</sequence>
<dbReference type="STRING" id="390242.SAMN04488024_10893"/>